<proteinExistence type="inferred from homology"/>
<keyword evidence="5" id="KW-0548">Nucleotidyltransferase</keyword>
<reference evidence="16" key="1">
    <citation type="journal article" date="2020" name="Nature">
        <title>Giant virus diversity and host interactions through global metagenomics.</title>
        <authorList>
            <person name="Schulz F."/>
            <person name="Roux S."/>
            <person name="Paez-Espino D."/>
            <person name="Jungbluth S."/>
            <person name="Walsh D.A."/>
            <person name="Denef V.J."/>
            <person name="McMahon K.D."/>
            <person name="Konstantinidis K.T."/>
            <person name="Eloe-Fadrosh E.A."/>
            <person name="Kyrpides N.C."/>
            <person name="Woyke T."/>
        </authorList>
    </citation>
    <scope>NUCLEOTIDE SEQUENCE</scope>
    <source>
        <strain evidence="16">GVMAG-S-1035315-10</strain>
    </source>
</reference>
<dbReference type="Gene3D" id="3.90.1110.10">
    <property type="entry name" value="RNA polymerase Rpb2, domain 2"/>
    <property type="match status" value="1"/>
</dbReference>
<dbReference type="Pfam" id="PF04565">
    <property type="entry name" value="RNA_pol_Rpb2_3"/>
    <property type="match status" value="1"/>
</dbReference>
<dbReference type="GO" id="GO:0032549">
    <property type="term" value="F:ribonucleoside binding"/>
    <property type="evidence" value="ECO:0007669"/>
    <property type="project" value="InterPro"/>
</dbReference>
<dbReference type="InterPro" id="IPR014724">
    <property type="entry name" value="RNA_pol_RPB2_OB-fold"/>
</dbReference>
<evidence type="ECO:0000256" key="2">
    <source>
        <dbReference type="ARBA" id="ARBA00012418"/>
    </source>
</evidence>
<dbReference type="Gene3D" id="3.90.1100.10">
    <property type="match status" value="2"/>
</dbReference>
<accession>A0A6C0JLE7</accession>
<dbReference type="Gene3D" id="3.90.1800.10">
    <property type="entry name" value="RNA polymerase alpha subunit dimerisation domain"/>
    <property type="match status" value="1"/>
</dbReference>
<keyword evidence="7" id="KW-0862">Zinc</keyword>
<dbReference type="EC" id="2.7.7.6" evidence="2"/>
<evidence type="ECO:0000256" key="1">
    <source>
        <dbReference type="ARBA" id="ARBA00006835"/>
    </source>
</evidence>
<dbReference type="InterPro" id="IPR007641">
    <property type="entry name" value="RNA_pol_Rpb2_7"/>
</dbReference>
<dbReference type="Pfam" id="PF04560">
    <property type="entry name" value="RNA_pol_Rpb2_7"/>
    <property type="match status" value="1"/>
</dbReference>
<evidence type="ECO:0000259" key="10">
    <source>
        <dbReference type="Pfam" id="PF00562"/>
    </source>
</evidence>
<dbReference type="InterPro" id="IPR007642">
    <property type="entry name" value="RNA_pol_Rpb2_2"/>
</dbReference>
<dbReference type="SUPFAM" id="SSF64484">
    <property type="entry name" value="beta and beta-prime subunits of DNA dependent RNA-polymerase"/>
    <property type="match status" value="1"/>
</dbReference>
<dbReference type="InterPro" id="IPR007644">
    <property type="entry name" value="RNA_pol_bsu_protrusion"/>
</dbReference>
<dbReference type="InterPro" id="IPR037034">
    <property type="entry name" value="RNA_pol_Rpb2_2_sf"/>
</dbReference>
<keyword evidence="4" id="KW-0808">Transferase</keyword>
<dbReference type="InterPro" id="IPR015712">
    <property type="entry name" value="DNA-dir_RNA_pol_su2"/>
</dbReference>
<feature type="domain" description="RNA polymerase Rpb2" evidence="11">
    <location>
        <begin position="1093"/>
        <end position="1170"/>
    </location>
</feature>
<evidence type="ECO:0000256" key="5">
    <source>
        <dbReference type="ARBA" id="ARBA00022695"/>
    </source>
</evidence>
<keyword evidence="8" id="KW-0804">Transcription</keyword>
<evidence type="ECO:0000313" key="16">
    <source>
        <dbReference type="EMBL" id="QHU06575.1"/>
    </source>
</evidence>
<dbReference type="Pfam" id="PF04566">
    <property type="entry name" value="RNA_pol_Rpb2_4"/>
    <property type="match status" value="1"/>
</dbReference>
<evidence type="ECO:0000259" key="12">
    <source>
        <dbReference type="Pfam" id="PF04561"/>
    </source>
</evidence>
<dbReference type="GO" id="GO:0046872">
    <property type="term" value="F:metal ion binding"/>
    <property type="evidence" value="ECO:0007669"/>
    <property type="project" value="UniProtKB-KW"/>
</dbReference>
<feature type="region of interest" description="Disordered" evidence="9">
    <location>
        <begin position="206"/>
        <end position="226"/>
    </location>
</feature>
<feature type="domain" description="RNA polymerase Rpb2" evidence="12">
    <location>
        <begin position="261"/>
        <end position="413"/>
    </location>
</feature>
<dbReference type="PANTHER" id="PTHR20856">
    <property type="entry name" value="DNA-DIRECTED RNA POLYMERASE I SUBUNIT 2"/>
    <property type="match status" value="1"/>
</dbReference>
<organism evidence="16">
    <name type="scientific">viral metagenome</name>
    <dbReference type="NCBI Taxonomy" id="1070528"/>
    <lineage>
        <taxon>unclassified sequences</taxon>
        <taxon>metagenomes</taxon>
        <taxon>organismal metagenomes</taxon>
    </lineage>
</organism>
<protein>
    <recommendedName>
        <fullName evidence="2">DNA-directed RNA polymerase</fullName>
        <ecNumber evidence="2">2.7.7.6</ecNumber>
    </recommendedName>
</protein>
<dbReference type="InterPro" id="IPR037033">
    <property type="entry name" value="DNA-dir_RNAP_su2_hyb_sf"/>
</dbReference>
<comment type="similarity">
    <text evidence="1">Belongs to the RNA polymerase beta chain family.</text>
</comment>
<dbReference type="Gene3D" id="2.40.270.10">
    <property type="entry name" value="DNA-directed RNA polymerase, subunit 2, domain 6"/>
    <property type="match status" value="1"/>
</dbReference>
<dbReference type="GO" id="GO:0006351">
    <property type="term" value="P:DNA-templated transcription"/>
    <property type="evidence" value="ECO:0007669"/>
    <property type="project" value="InterPro"/>
</dbReference>
<dbReference type="GO" id="GO:0003899">
    <property type="term" value="F:DNA-directed RNA polymerase activity"/>
    <property type="evidence" value="ECO:0007669"/>
    <property type="project" value="UniProtKB-EC"/>
</dbReference>
<dbReference type="InterPro" id="IPR007645">
    <property type="entry name" value="RNA_pol_Rpb2_3"/>
</dbReference>
<evidence type="ECO:0000256" key="3">
    <source>
        <dbReference type="ARBA" id="ARBA00022478"/>
    </source>
</evidence>
<evidence type="ECO:0000256" key="9">
    <source>
        <dbReference type="SAM" id="MobiDB-lite"/>
    </source>
</evidence>
<evidence type="ECO:0000256" key="6">
    <source>
        <dbReference type="ARBA" id="ARBA00022723"/>
    </source>
</evidence>
<dbReference type="Pfam" id="PF04563">
    <property type="entry name" value="RNA_pol_Rpb2_1"/>
    <property type="match status" value="1"/>
</dbReference>
<dbReference type="GO" id="GO:0000428">
    <property type="term" value="C:DNA-directed RNA polymerase complex"/>
    <property type="evidence" value="ECO:0007669"/>
    <property type="project" value="UniProtKB-KW"/>
</dbReference>
<dbReference type="Gene3D" id="2.40.50.150">
    <property type="match status" value="1"/>
</dbReference>
<evidence type="ECO:0000259" key="14">
    <source>
        <dbReference type="Pfam" id="PF04565"/>
    </source>
</evidence>
<feature type="domain" description="RNA polymerase beta subunit protrusion" evidence="13">
    <location>
        <begin position="19"/>
        <end position="447"/>
    </location>
</feature>
<dbReference type="EMBL" id="MN740657">
    <property type="protein sequence ID" value="QHU06575.1"/>
    <property type="molecule type" value="Genomic_DNA"/>
</dbReference>
<dbReference type="InterPro" id="IPR007646">
    <property type="entry name" value="RNA_pol_Rpb2_4"/>
</dbReference>
<evidence type="ECO:0000256" key="8">
    <source>
        <dbReference type="ARBA" id="ARBA00023163"/>
    </source>
</evidence>
<evidence type="ECO:0000256" key="4">
    <source>
        <dbReference type="ARBA" id="ARBA00022679"/>
    </source>
</evidence>
<evidence type="ECO:0000259" key="11">
    <source>
        <dbReference type="Pfam" id="PF04560"/>
    </source>
</evidence>
<feature type="domain" description="RNA polymerase Rpb2" evidence="14">
    <location>
        <begin position="495"/>
        <end position="557"/>
    </location>
</feature>
<dbReference type="Pfam" id="PF00562">
    <property type="entry name" value="RNA_pol_Rpb2_6"/>
    <property type="match status" value="1"/>
</dbReference>
<evidence type="ECO:0000256" key="7">
    <source>
        <dbReference type="ARBA" id="ARBA00022833"/>
    </source>
</evidence>
<keyword evidence="3" id="KW-0240">DNA-directed RNA polymerase</keyword>
<dbReference type="CDD" id="cd00653">
    <property type="entry name" value="RNA_pol_B_RPB2"/>
    <property type="match status" value="1"/>
</dbReference>
<dbReference type="Pfam" id="PF04561">
    <property type="entry name" value="RNA_pol_Rpb2_2"/>
    <property type="match status" value="1"/>
</dbReference>
<dbReference type="InterPro" id="IPR007120">
    <property type="entry name" value="DNA-dir_RNAP_su2_dom"/>
</dbReference>
<keyword evidence="6" id="KW-0479">Metal-binding</keyword>
<name>A0A6C0JLE7_9ZZZZ</name>
<feature type="domain" description="RNA polymerase Rpb2" evidence="15">
    <location>
        <begin position="594"/>
        <end position="652"/>
    </location>
</feature>
<dbReference type="GO" id="GO:0003677">
    <property type="term" value="F:DNA binding"/>
    <property type="evidence" value="ECO:0007669"/>
    <property type="project" value="InterPro"/>
</dbReference>
<evidence type="ECO:0000259" key="15">
    <source>
        <dbReference type="Pfam" id="PF04566"/>
    </source>
</evidence>
<evidence type="ECO:0000259" key="13">
    <source>
        <dbReference type="Pfam" id="PF04563"/>
    </source>
</evidence>
<feature type="domain" description="DNA-directed RNA polymerase subunit 2 hybrid-binding" evidence="10">
    <location>
        <begin position="714"/>
        <end position="1090"/>
    </location>
</feature>
<dbReference type="AlphaFoldDB" id="A0A6C0JLE7"/>
<sequence>MEIARHVLDTYFRDTTNPLVRHHLDSFSEMLSTKIPNFIAGMNPLTLNLGDSRFIRVFIGGKKSNEISYSPPVDEIGNAVLPHQCRLDNKTYAFDISMNVDVEYIIDKDVITKRFENVKLGQLPLMLKSSLCYLSPMTTEELYAAGECKFELGGYFIIGGAEKVLLTQERLAENMFYASKRKQVSSASSGTKTLVEKETVSKLEGATKEGPDEYVGGIRSSSEDGTKGPYSHFLIIPPSNRKSNDPKELANTSDFSSFSTKRLAVITLPDFTQPVPLISVFYALGLTNDQDIYDTILAGIPVIDRTPYDEIFSELVLSHELFTRQEMAKEKDQTQDPNLLFLKRQTRTRSEGGVYINLYDKLFPHCSPHKDESPSALYRRKAYLLGYMTRMVFDVALEIKPKTDRDHFRFKRLSASGELMFQEFRRVFKETSKRMLTEMDSRIHFEQQQYAGKKLSELIQEENIGYYWRASSFMYDIEKSFKGKWGGKDGIAQELTRFSYLGTVAQLRRVNMDVDKGGKIVEMRRIHCSTWGFMCPIDNPDGRNIGLIKSMTLLCAISTASASNTIYEIVKSNPDFIALSLINPSVWEPSWTRVYINSDLAGVLRKNSNSLYDTLIEKRRNEVIPKFVCISWNRIENEYLIYTDAGRPSRPIYQEGVKPDQVKKLKSWDSISKKHMYYIDSAETENLRISMEPFNPELPSEIHGLTILSASTSVLPNCDFDPGTRNAFSCQQVKQACSWYNTAFNKRFDTIATWLNYAQRPLSQTWIYNHTLGCLPYGENPMVALMVYSGYNQEDSVLLNESALNRGMFHTTYYHSYDFEEEPLNMGFDKGQVKVFESTLFGNIATDSKYRETVTRKEGYNYDLLDSDGIIRAGVPVDEKTILIGMVHPTKNSGGVIVGYSDASKVTKRGQTGFVDSVYRYVTKDGLRAAKIRIAEHRIPILGDKFSARHGQKGTVGLRIREEDMPYTAKGIRPDMIVNPHAFPSRMTIGQFIESMSTKLGLELGSLIDATPFSTQNRVSETSELLVKAGFHPYGHEILYNGQTGEMMEAEIFMAPTYYIRSKLMVEDKLNYRATGPKKLLTHQPVEGRANDGGLRIGEMERDCLITHGTAKFLNESLMERSDKTELLFQPESGLLDANPDLESIVLSTPYALGLTVHELESMHISVKLTS</sequence>